<organism evidence="4 5">
    <name type="scientific">Gopherus agassizii</name>
    <name type="common">Agassiz's desert tortoise</name>
    <dbReference type="NCBI Taxonomy" id="38772"/>
    <lineage>
        <taxon>Eukaryota</taxon>
        <taxon>Metazoa</taxon>
        <taxon>Chordata</taxon>
        <taxon>Craniata</taxon>
        <taxon>Vertebrata</taxon>
        <taxon>Euteleostomi</taxon>
        <taxon>Archelosauria</taxon>
        <taxon>Testudinata</taxon>
        <taxon>Testudines</taxon>
        <taxon>Cryptodira</taxon>
        <taxon>Durocryptodira</taxon>
        <taxon>Testudinoidea</taxon>
        <taxon>Testudinidae</taxon>
        <taxon>Gopherus</taxon>
    </lineage>
</organism>
<protein>
    <recommendedName>
        <fullName evidence="3">SCAN box domain-containing protein</fullName>
    </recommendedName>
</protein>
<dbReference type="SUPFAM" id="SSF47353">
    <property type="entry name" value="Retrovirus capsid dimerization domain-like"/>
    <property type="match status" value="1"/>
</dbReference>
<evidence type="ECO:0000256" key="2">
    <source>
        <dbReference type="SAM" id="MobiDB-lite"/>
    </source>
</evidence>
<feature type="compositionally biased region" description="Polar residues" evidence="2">
    <location>
        <begin position="128"/>
        <end position="146"/>
    </location>
</feature>
<dbReference type="PANTHER" id="PTHR45935">
    <property type="entry name" value="PROTEIN ZBED8-RELATED"/>
    <property type="match status" value="1"/>
</dbReference>
<dbReference type="AlphaFoldDB" id="A0A452GGA5"/>
<feature type="domain" description="SCAN box" evidence="3">
    <location>
        <begin position="31"/>
        <end position="106"/>
    </location>
</feature>
<dbReference type="PROSITE" id="PS50804">
    <property type="entry name" value="SCAN_BOX"/>
    <property type="match status" value="1"/>
</dbReference>
<dbReference type="Ensembl" id="ENSGAGT00000000685.1">
    <property type="protein sequence ID" value="ENSGAGP00000000610.1"/>
    <property type="gene ID" value="ENSGAGG00000000512.1"/>
</dbReference>
<evidence type="ECO:0000256" key="1">
    <source>
        <dbReference type="ARBA" id="ARBA00023242"/>
    </source>
</evidence>
<keyword evidence="1" id="KW-0539">Nucleus</keyword>
<keyword evidence="5" id="KW-1185">Reference proteome</keyword>
<accession>A0A452GGA5</accession>
<dbReference type="PANTHER" id="PTHR45935:SF15">
    <property type="entry name" value="SCAN BOX DOMAIN-CONTAINING PROTEIN"/>
    <property type="match status" value="1"/>
</dbReference>
<name>A0A452GGA5_9SAUR</name>
<dbReference type="InterPro" id="IPR003309">
    <property type="entry name" value="SCAN_dom"/>
</dbReference>
<feature type="region of interest" description="Disordered" evidence="2">
    <location>
        <begin position="113"/>
        <end position="146"/>
    </location>
</feature>
<reference evidence="4" key="3">
    <citation type="submission" date="2025-09" db="UniProtKB">
        <authorList>
            <consortium name="Ensembl"/>
        </authorList>
    </citation>
    <scope>IDENTIFICATION</scope>
</reference>
<sequence length="146" mass="16635">GALPLAGPTAPVDLPAEILARFGVTAAVWAQRFQEWKYRENKPPRSQLFNLIHLARKWLRPKACSPEEILETLVMHQYMRGLPPDLCKWVCQNDPSTYDEMITLADVHGQLKGRTLRQRRGQRPLPTPTSQSQLRGQRQIPQSLGC</sequence>
<dbReference type="InterPro" id="IPR038269">
    <property type="entry name" value="SCAN_sf"/>
</dbReference>
<dbReference type="Proteomes" id="UP000291020">
    <property type="component" value="Unassembled WGS sequence"/>
</dbReference>
<proteinExistence type="predicted"/>
<dbReference type="Pfam" id="PF02023">
    <property type="entry name" value="SCAN"/>
    <property type="match status" value="1"/>
</dbReference>
<dbReference type="InterPro" id="IPR050916">
    <property type="entry name" value="SCAN-C2H2_zinc_finger"/>
</dbReference>
<reference evidence="4" key="2">
    <citation type="submission" date="2025-08" db="UniProtKB">
        <authorList>
            <consortium name="Ensembl"/>
        </authorList>
    </citation>
    <scope>IDENTIFICATION</scope>
</reference>
<dbReference type="SMART" id="SM00431">
    <property type="entry name" value="SCAN"/>
    <property type="match status" value="1"/>
</dbReference>
<dbReference type="STRING" id="38772.ENSGAGP00000000610"/>
<evidence type="ECO:0000313" key="4">
    <source>
        <dbReference type="Ensembl" id="ENSGAGP00000000610.1"/>
    </source>
</evidence>
<evidence type="ECO:0000259" key="3">
    <source>
        <dbReference type="PROSITE" id="PS50804"/>
    </source>
</evidence>
<evidence type="ECO:0000313" key="5">
    <source>
        <dbReference type="Proteomes" id="UP000291020"/>
    </source>
</evidence>
<dbReference type="Gene3D" id="1.10.4020.10">
    <property type="entry name" value="DNA breaking-rejoining enzymes"/>
    <property type="match status" value="1"/>
</dbReference>
<reference evidence="5" key="1">
    <citation type="journal article" date="2017" name="PLoS ONE">
        <title>The Agassiz's desert tortoise genome provides a resource for the conservation of a threatened species.</title>
        <authorList>
            <person name="Tollis M."/>
            <person name="DeNardo D.F."/>
            <person name="Cornelius J.A."/>
            <person name="Dolby G.A."/>
            <person name="Edwards T."/>
            <person name="Henen B.T."/>
            <person name="Karl A.E."/>
            <person name="Murphy R.W."/>
            <person name="Kusumi K."/>
        </authorList>
    </citation>
    <scope>NUCLEOTIDE SEQUENCE [LARGE SCALE GENOMIC DNA]</scope>
</reference>